<accession>A0A3P6UWY8</accession>
<name>A0A3P6UWY8_LITSI</name>
<dbReference type="Proteomes" id="UP000277928">
    <property type="component" value="Unassembled WGS sequence"/>
</dbReference>
<reference evidence="2 3" key="1">
    <citation type="submission" date="2018-08" db="EMBL/GenBank/DDBJ databases">
        <authorList>
            <person name="Laetsch R D."/>
            <person name="Stevens L."/>
            <person name="Kumar S."/>
            <person name="Blaxter L. M."/>
        </authorList>
    </citation>
    <scope>NUCLEOTIDE SEQUENCE [LARGE SCALE GENOMIC DNA]</scope>
</reference>
<evidence type="ECO:0000256" key="1">
    <source>
        <dbReference type="SAM" id="MobiDB-lite"/>
    </source>
</evidence>
<evidence type="ECO:0000313" key="3">
    <source>
        <dbReference type="Proteomes" id="UP000277928"/>
    </source>
</evidence>
<protein>
    <submittedName>
        <fullName evidence="2">Uncharacterized protein</fullName>
    </submittedName>
</protein>
<organism evidence="2 3">
    <name type="scientific">Litomosoides sigmodontis</name>
    <name type="common">Filarial nematode worm</name>
    <dbReference type="NCBI Taxonomy" id="42156"/>
    <lineage>
        <taxon>Eukaryota</taxon>
        <taxon>Metazoa</taxon>
        <taxon>Ecdysozoa</taxon>
        <taxon>Nematoda</taxon>
        <taxon>Chromadorea</taxon>
        <taxon>Rhabditida</taxon>
        <taxon>Spirurina</taxon>
        <taxon>Spiruromorpha</taxon>
        <taxon>Filarioidea</taxon>
        <taxon>Onchocercidae</taxon>
        <taxon>Litomosoides</taxon>
    </lineage>
</organism>
<feature type="compositionally biased region" description="Basic and acidic residues" evidence="1">
    <location>
        <begin position="132"/>
        <end position="155"/>
    </location>
</feature>
<gene>
    <name evidence="2" type="ORF">NLS_LOCUS5552</name>
</gene>
<dbReference type="AlphaFoldDB" id="A0A3P6UWY8"/>
<proteinExistence type="predicted"/>
<sequence>MVNILNTFMKRLLHLTRSQNFHSHTDQLKNSSKTNSSQTINDLYSKNVWKESENARKCTQLEYEAVRRLANNMFKQAQDEIATFPVFDMSHFRKIFSAVIDHQSLPPLRGSPFSSGRTNPIYHKNGFQSMSGKDEKSSQERYGEHRMSESSKHEMKIDKKWLRDRTGQWTRNGFLREPRNDGSYQLFGTLPKFDPRFPLDRAYKLMEGLRPSETLKFPSINSYA</sequence>
<dbReference type="EMBL" id="UYRX01000424">
    <property type="protein sequence ID" value="VDK82011.1"/>
    <property type="molecule type" value="Genomic_DNA"/>
</dbReference>
<feature type="region of interest" description="Disordered" evidence="1">
    <location>
        <begin position="110"/>
        <end position="155"/>
    </location>
</feature>
<dbReference type="OMA" id="EHRMSES"/>
<evidence type="ECO:0000313" key="2">
    <source>
        <dbReference type="EMBL" id="VDK82011.1"/>
    </source>
</evidence>
<dbReference type="OrthoDB" id="5870696at2759"/>
<keyword evidence="3" id="KW-1185">Reference proteome</keyword>